<dbReference type="InterPro" id="IPR000719">
    <property type="entry name" value="Prot_kinase_dom"/>
</dbReference>
<feature type="chain" id="PRO_5047472952" evidence="13">
    <location>
        <begin position="28"/>
        <end position="1119"/>
    </location>
</feature>
<dbReference type="SUPFAM" id="SSF52047">
    <property type="entry name" value="RNI-like"/>
    <property type="match status" value="2"/>
</dbReference>
<evidence type="ECO:0000256" key="6">
    <source>
        <dbReference type="ARBA" id="ARBA00022741"/>
    </source>
</evidence>
<dbReference type="PROSITE" id="PS00108">
    <property type="entry name" value="PROTEIN_KINASE_ST"/>
    <property type="match status" value="1"/>
</dbReference>
<dbReference type="SMART" id="SM00369">
    <property type="entry name" value="LRR_TYP"/>
    <property type="match status" value="14"/>
</dbReference>
<dbReference type="Proteomes" id="UP001652660">
    <property type="component" value="Chromosome 8c"/>
</dbReference>
<evidence type="ECO:0000256" key="8">
    <source>
        <dbReference type="ARBA" id="ARBA00022840"/>
    </source>
</evidence>
<evidence type="ECO:0000256" key="3">
    <source>
        <dbReference type="ARBA" id="ARBA00022679"/>
    </source>
</evidence>
<sequence>MKKHYFYLFPLAVPVLLHHLMMTGCTAMKRLSLGTDQSALLALNARITSEQHEFLPKNWSSAAAASSVCDWIGVQCGSRHQRVTALNISNMGLTGTIPSDLGNLSFLVSLDLRNNSFHGNLPEELSHLRRLRFVRLTTNNFTGEIPMWFGHFPELQFLFLDSNGFSGFIRPPISNLSKLETLNLRDNFLGGNIPEKMGNLSVLRELYLSGDDLVGQIPLSLCKFSHLQVLDLSNNRFSGHIPKEIGNLEKLTYLSLMNNNFTGIIPREIGKLHGLKVLVLGRNNLTGTIPREISNLQNLQGLNLEWNQITGSIPKEIGNLTMLTELYFANNSLTGTIPPEMGNLYQLENLQLPYNGLNGSIPPGLFNLSALRNIALSFNLLSGNLPRDLGYRLPKLLFMELAGNNLGGVIPVSITNCSQLEILEFSINRFNGSIPDALGHLRLLQYLILHSNNLTSDPTSMELSFISSLTKCKNLVYLDLGPNPLNGLLPASIGNLSATLQELYIYSSGIKGTIPSQTGNLTNLILLALQSNQLTGGIPAAFKDLQNMQTLGMEDNNLNGTLENLCNLQRLAYVYLSANRFSGSIPGCFGNMTSLRKLDLGNNFLVSAIPNSFWNLKDLLQLNLSSNSLNGSLPLEVGNLKAITSIDVSANQFSGDIPSTTGDLQYLLILNLSQNQFHGSIPESFGNMLSLQGLHLSHNNLSGFIPKSLEALRDLNELDVSYNHLSGEILSGGHFRNFTAESFLFNDALCGDFRFHVPSCPRTNSIHRSRTKKVLLFAFAPLGLASVVVAALAIVFRRYWKKYGDSKGANMVLVPMQERVSYYELLRATDGYSEINLLGIGSFGSVYKGILNDGRSIAVKVFNLELEGVIKSFDVECEVLKNLRHRNLVKVISGCWNQDFRALVLEYMCNGSLEKWLYSDNYFLDTLQRLNIMIDVASAVQYLHEEYSTPVIHCDLKPSNVLLDEGMVAHVSDFGIAKMLEKEENFAWTRTLATIGYIAPEYGSEGLISAKCDVYSYGIMLMEVFSRRKPNDEMLAGNLNLKSWIYDSLPNSILQVIDAKLLKRGDENFTEKLEGFSSIMELALKCVCESPSERVSMKVTLETLKNIKLKFLRSINSSD</sequence>
<dbReference type="Gene3D" id="3.30.200.20">
    <property type="entry name" value="Phosphorylase Kinase, domain 1"/>
    <property type="match status" value="1"/>
</dbReference>
<dbReference type="Gene3D" id="1.10.510.10">
    <property type="entry name" value="Transferase(Phosphotransferase) domain 1"/>
    <property type="match status" value="1"/>
</dbReference>
<keyword evidence="8 11" id="KW-0067">ATP-binding</keyword>
<keyword evidence="5" id="KW-0677">Repeat</keyword>
<evidence type="ECO:0000256" key="12">
    <source>
        <dbReference type="SAM" id="Phobius"/>
    </source>
</evidence>
<dbReference type="SMART" id="SM00365">
    <property type="entry name" value="LRR_SD22"/>
    <property type="match status" value="6"/>
</dbReference>
<dbReference type="PROSITE" id="PS50011">
    <property type="entry name" value="PROTEIN_KINASE_DOM"/>
    <property type="match status" value="1"/>
</dbReference>
<dbReference type="GeneID" id="113706148"/>
<proteinExistence type="predicted"/>
<protein>
    <submittedName>
        <fullName evidence="16">Uncharacterized protein isoform X1</fullName>
    </submittedName>
</protein>
<dbReference type="InterPro" id="IPR032675">
    <property type="entry name" value="LRR_dom_sf"/>
</dbReference>
<keyword evidence="10 12" id="KW-0472">Membrane</keyword>
<dbReference type="InterPro" id="IPR008271">
    <property type="entry name" value="Ser/Thr_kinase_AS"/>
</dbReference>
<dbReference type="RefSeq" id="XP_071918406.1">
    <property type="nucleotide sequence ID" value="XM_072062305.1"/>
</dbReference>
<evidence type="ECO:0000259" key="14">
    <source>
        <dbReference type="PROSITE" id="PS50011"/>
    </source>
</evidence>
<dbReference type="Pfam" id="PF23598">
    <property type="entry name" value="LRR_14"/>
    <property type="match status" value="1"/>
</dbReference>
<dbReference type="PANTHER" id="PTHR27008:SF585">
    <property type="entry name" value="PROTEIN KINASE DOMAIN-CONTAINING PROTEIN"/>
    <property type="match status" value="1"/>
</dbReference>
<dbReference type="Pfam" id="PF00069">
    <property type="entry name" value="Pkinase"/>
    <property type="match status" value="1"/>
</dbReference>
<feature type="binding site" evidence="11">
    <location>
        <position position="860"/>
    </location>
    <ligand>
        <name>ATP</name>
        <dbReference type="ChEBI" id="CHEBI:30616"/>
    </ligand>
</feature>
<evidence type="ECO:0000256" key="9">
    <source>
        <dbReference type="ARBA" id="ARBA00022989"/>
    </source>
</evidence>
<keyword evidence="2" id="KW-0433">Leucine-rich repeat</keyword>
<keyword evidence="15" id="KW-1185">Reference proteome</keyword>
<dbReference type="InterPro" id="IPR001611">
    <property type="entry name" value="Leu-rich_rpt"/>
</dbReference>
<evidence type="ECO:0000256" key="5">
    <source>
        <dbReference type="ARBA" id="ARBA00022737"/>
    </source>
</evidence>
<dbReference type="InterPro" id="IPR003591">
    <property type="entry name" value="Leu-rich_rpt_typical-subtyp"/>
</dbReference>
<feature type="domain" description="Protein kinase" evidence="14">
    <location>
        <begin position="832"/>
        <end position="1112"/>
    </location>
</feature>
<evidence type="ECO:0000313" key="16">
    <source>
        <dbReference type="RefSeq" id="XP_071918406.1"/>
    </source>
</evidence>
<evidence type="ECO:0000256" key="13">
    <source>
        <dbReference type="SAM" id="SignalP"/>
    </source>
</evidence>
<dbReference type="PROSITE" id="PS00107">
    <property type="entry name" value="PROTEIN_KINASE_ATP"/>
    <property type="match status" value="1"/>
</dbReference>
<evidence type="ECO:0000256" key="10">
    <source>
        <dbReference type="ARBA" id="ARBA00023136"/>
    </source>
</evidence>
<dbReference type="SUPFAM" id="SSF56112">
    <property type="entry name" value="Protein kinase-like (PK-like)"/>
    <property type="match status" value="1"/>
</dbReference>
<dbReference type="PANTHER" id="PTHR27008">
    <property type="entry name" value="OS04G0122200 PROTEIN"/>
    <property type="match status" value="1"/>
</dbReference>
<reference evidence="16" key="1">
    <citation type="submission" date="2025-08" db="UniProtKB">
        <authorList>
            <consortium name="RefSeq"/>
        </authorList>
    </citation>
    <scope>IDENTIFICATION</scope>
    <source>
        <tissue evidence="16">Leaves</tissue>
    </source>
</reference>
<evidence type="ECO:0000256" key="1">
    <source>
        <dbReference type="ARBA" id="ARBA00004370"/>
    </source>
</evidence>
<dbReference type="InterPro" id="IPR055414">
    <property type="entry name" value="LRR_R13L4/SHOC2-like"/>
</dbReference>
<evidence type="ECO:0000313" key="15">
    <source>
        <dbReference type="Proteomes" id="UP001652660"/>
    </source>
</evidence>
<name>A0ABM4VFU7_COFAR</name>
<dbReference type="InterPro" id="IPR051809">
    <property type="entry name" value="Plant_receptor-like_S/T_kinase"/>
</dbReference>
<dbReference type="Gene3D" id="3.80.10.10">
    <property type="entry name" value="Ribonuclease Inhibitor"/>
    <property type="match status" value="5"/>
</dbReference>
<keyword evidence="9 12" id="KW-1133">Transmembrane helix</keyword>
<gene>
    <name evidence="16" type="primary">LOC113706148</name>
</gene>
<dbReference type="Pfam" id="PF00560">
    <property type="entry name" value="LRR_1"/>
    <property type="match status" value="2"/>
</dbReference>
<dbReference type="Pfam" id="PF13855">
    <property type="entry name" value="LRR_8"/>
    <property type="match status" value="3"/>
</dbReference>
<evidence type="ECO:0000256" key="4">
    <source>
        <dbReference type="ARBA" id="ARBA00022692"/>
    </source>
</evidence>
<evidence type="ECO:0000256" key="7">
    <source>
        <dbReference type="ARBA" id="ARBA00022777"/>
    </source>
</evidence>
<keyword evidence="4 12" id="KW-0812">Transmembrane</keyword>
<keyword evidence="6 11" id="KW-0547">Nucleotide-binding</keyword>
<feature type="signal peptide" evidence="13">
    <location>
        <begin position="1"/>
        <end position="27"/>
    </location>
</feature>
<keyword evidence="3" id="KW-0808">Transferase</keyword>
<dbReference type="PROSITE" id="PS51257">
    <property type="entry name" value="PROKAR_LIPOPROTEIN"/>
    <property type="match status" value="1"/>
</dbReference>
<comment type="subcellular location">
    <subcellularLocation>
        <location evidence="1">Membrane</location>
    </subcellularLocation>
</comment>
<evidence type="ECO:0000256" key="2">
    <source>
        <dbReference type="ARBA" id="ARBA00022614"/>
    </source>
</evidence>
<organism evidence="15 16">
    <name type="scientific">Coffea arabica</name>
    <name type="common">Arabian coffee</name>
    <dbReference type="NCBI Taxonomy" id="13443"/>
    <lineage>
        <taxon>Eukaryota</taxon>
        <taxon>Viridiplantae</taxon>
        <taxon>Streptophyta</taxon>
        <taxon>Embryophyta</taxon>
        <taxon>Tracheophyta</taxon>
        <taxon>Spermatophyta</taxon>
        <taxon>Magnoliopsida</taxon>
        <taxon>eudicotyledons</taxon>
        <taxon>Gunneridae</taxon>
        <taxon>Pentapetalae</taxon>
        <taxon>asterids</taxon>
        <taxon>lamiids</taxon>
        <taxon>Gentianales</taxon>
        <taxon>Rubiaceae</taxon>
        <taxon>Ixoroideae</taxon>
        <taxon>Gardenieae complex</taxon>
        <taxon>Bertiereae - Coffeeae clade</taxon>
        <taxon>Coffeeae</taxon>
        <taxon>Coffea</taxon>
    </lineage>
</organism>
<dbReference type="SMART" id="SM00220">
    <property type="entry name" value="S_TKc"/>
    <property type="match status" value="1"/>
</dbReference>
<evidence type="ECO:0000256" key="11">
    <source>
        <dbReference type="PROSITE-ProRule" id="PRU10141"/>
    </source>
</evidence>
<dbReference type="InterPro" id="IPR017441">
    <property type="entry name" value="Protein_kinase_ATP_BS"/>
</dbReference>
<keyword evidence="7" id="KW-0418">Kinase</keyword>
<keyword evidence="13" id="KW-0732">Signal</keyword>
<dbReference type="InterPro" id="IPR011009">
    <property type="entry name" value="Kinase-like_dom_sf"/>
</dbReference>
<accession>A0ABM4VFU7</accession>
<feature type="transmembrane region" description="Helical" evidence="12">
    <location>
        <begin position="774"/>
        <end position="796"/>
    </location>
</feature>